<evidence type="ECO:0000256" key="7">
    <source>
        <dbReference type="ARBA" id="ARBA00023014"/>
    </source>
</evidence>
<evidence type="ECO:0000313" key="11">
    <source>
        <dbReference type="EMBL" id="HIU33538.1"/>
    </source>
</evidence>
<proteinExistence type="inferred from homology"/>
<dbReference type="GO" id="GO:0046872">
    <property type="term" value="F:metal ion binding"/>
    <property type="evidence" value="ECO:0007669"/>
    <property type="project" value="UniProtKB-UniRule"/>
</dbReference>
<dbReference type="SFLD" id="SFLDS00029">
    <property type="entry name" value="Radical_SAM"/>
    <property type="match status" value="1"/>
</dbReference>
<reference evidence="11" key="2">
    <citation type="journal article" date="2021" name="PeerJ">
        <title>Extensive microbial diversity within the chicken gut microbiome revealed by metagenomics and culture.</title>
        <authorList>
            <person name="Gilroy R."/>
            <person name="Ravi A."/>
            <person name="Getino M."/>
            <person name="Pursley I."/>
            <person name="Horton D.L."/>
            <person name="Alikhan N.F."/>
            <person name="Baker D."/>
            <person name="Gharbi K."/>
            <person name="Hall N."/>
            <person name="Watson M."/>
            <person name="Adriaenssens E.M."/>
            <person name="Foster-Nyarko E."/>
            <person name="Jarju S."/>
            <person name="Secka A."/>
            <person name="Antonio M."/>
            <person name="Oren A."/>
            <person name="Chaudhuri R.R."/>
            <person name="La Ragione R."/>
            <person name="Hildebrand F."/>
            <person name="Pallen M.J."/>
        </authorList>
    </citation>
    <scope>NUCLEOTIDE SEQUENCE</scope>
    <source>
        <strain evidence="11">ChiHcec3-11533</strain>
    </source>
</reference>
<dbReference type="PANTHER" id="PTHR13932:SF5">
    <property type="entry name" value="RADICAL S-ADENOSYL METHIONINE DOMAIN-CONTAINING PROTEIN 1, MITOCHONDRIAL"/>
    <property type="match status" value="1"/>
</dbReference>
<comment type="subcellular location">
    <subcellularLocation>
        <location evidence="9">Cytoplasm</location>
    </subcellularLocation>
</comment>
<evidence type="ECO:0000256" key="6">
    <source>
        <dbReference type="ARBA" id="ARBA00023004"/>
    </source>
</evidence>
<evidence type="ECO:0000256" key="9">
    <source>
        <dbReference type="RuleBase" id="RU364116"/>
    </source>
</evidence>
<evidence type="ECO:0000256" key="2">
    <source>
        <dbReference type="ARBA" id="ARBA00017228"/>
    </source>
</evidence>
<keyword evidence="7 9" id="KW-0411">Iron-sulfur</keyword>
<feature type="domain" description="Radical SAM core" evidence="10">
    <location>
        <begin position="1"/>
        <end position="227"/>
    </location>
</feature>
<evidence type="ECO:0000256" key="5">
    <source>
        <dbReference type="ARBA" id="ARBA00022723"/>
    </source>
</evidence>
<dbReference type="GO" id="GO:0004109">
    <property type="term" value="F:coproporphyrinogen oxidase activity"/>
    <property type="evidence" value="ECO:0007669"/>
    <property type="project" value="InterPro"/>
</dbReference>
<sequence length="368" mass="40906">MQPLSVYIHIPFCLSKCAYCDFASFPGQEAHWEAYFRALNAEIRAAGDARYRVETVFFGGGTPSLVPAELLADTLATVREAFCLSPAAEISLEANPGTIHLQKLRAYRRAGFNRISLGVQSFDARLLREIGRIHTPEQAAEAVRLAREAGFENLNLDLMYGLPGQSVEDFRATLSRAIALQPEHVSAYALIVEEGTPIARRTDELPPEEEVLEMQRLATRMLAASGLVRYEISNYARPGFACRHNRVYWHRGEYRGFGAAAHSFLGGARFENPSELSRYLSGERGLNREEISPESAMEEAILLATRTVEGLSLSRWRSEFGSEFSQGREQILKDLLSQELIAIDGDALRLTPRGMELQNAIVLALVDG</sequence>
<dbReference type="InterPro" id="IPR010723">
    <property type="entry name" value="HemN_C"/>
</dbReference>
<dbReference type="Gene3D" id="3.20.20.70">
    <property type="entry name" value="Aldolase class I"/>
    <property type="match status" value="1"/>
</dbReference>
<reference evidence="11" key="1">
    <citation type="submission" date="2020-10" db="EMBL/GenBank/DDBJ databases">
        <authorList>
            <person name="Gilroy R."/>
        </authorList>
    </citation>
    <scope>NUCLEOTIDE SEQUENCE</scope>
    <source>
        <strain evidence="11">ChiHcec3-11533</strain>
    </source>
</reference>
<dbReference type="InterPro" id="IPR007197">
    <property type="entry name" value="rSAM"/>
</dbReference>
<dbReference type="SFLD" id="SFLDG01082">
    <property type="entry name" value="B12-binding_domain_containing"/>
    <property type="match status" value="1"/>
</dbReference>
<dbReference type="Proteomes" id="UP000824072">
    <property type="component" value="Unassembled WGS sequence"/>
</dbReference>
<dbReference type="GO" id="GO:0005737">
    <property type="term" value="C:cytoplasm"/>
    <property type="evidence" value="ECO:0007669"/>
    <property type="project" value="UniProtKB-SubCell"/>
</dbReference>
<keyword evidence="9" id="KW-0963">Cytoplasm</keyword>
<evidence type="ECO:0000256" key="8">
    <source>
        <dbReference type="ARBA" id="ARBA00023186"/>
    </source>
</evidence>
<evidence type="ECO:0000313" key="12">
    <source>
        <dbReference type="Proteomes" id="UP000824072"/>
    </source>
</evidence>
<organism evidence="11 12">
    <name type="scientific">Candidatus Pullichristensenella excrementigallinarum</name>
    <dbReference type="NCBI Taxonomy" id="2840907"/>
    <lineage>
        <taxon>Bacteria</taxon>
        <taxon>Bacillati</taxon>
        <taxon>Bacillota</taxon>
        <taxon>Clostridia</taxon>
        <taxon>Candidatus Pullichristensenella</taxon>
    </lineage>
</organism>
<dbReference type="EMBL" id="DVMU01000071">
    <property type="protein sequence ID" value="HIU33538.1"/>
    <property type="molecule type" value="Genomic_DNA"/>
</dbReference>
<evidence type="ECO:0000256" key="4">
    <source>
        <dbReference type="ARBA" id="ARBA00022691"/>
    </source>
</evidence>
<protein>
    <recommendedName>
        <fullName evidence="2 9">Heme chaperone HemW</fullName>
    </recommendedName>
</protein>
<dbReference type="GO" id="GO:0051539">
    <property type="term" value="F:4 iron, 4 sulfur cluster binding"/>
    <property type="evidence" value="ECO:0007669"/>
    <property type="project" value="UniProtKB-UniRule"/>
</dbReference>
<dbReference type="InterPro" id="IPR034505">
    <property type="entry name" value="Coproporphyrinogen-III_oxidase"/>
</dbReference>
<dbReference type="InterPro" id="IPR013785">
    <property type="entry name" value="Aldolase_TIM"/>
</dbReference>
<comment type="similarity">
    <text evidence="1">Belongs to the anaerobic coproporphyrinogen-III oxidase family. HemW subfamily.</text>
</comment>
<comment type="function">
    <text evidence="9">Probably acts as a heme chaperone, transferring heme to an unknown acceptor. Binds one molecule of heme per monomer, possibly covalently. Binds 1 [4Fe-4S] cluster. The cluster is coordinated with 3 cysteines and an exchangeable S-adenosyl-L-methionine.</text>
</comment>
<keyword evidence="9" id="KW-0004">4Fe-4S</keyword>
<dbReference type="SUPFAM" id="SSF102114">
    <property type="entry name" value="Radical SAM enzymes"/>
    <property type="match status" value="1"/>
</dbReference>
<keyword evidence="6 9" id="KW-0408">Iron</keyword>
<evidence type="ECO:0000256" key="1">
    <source>
        <dbReference type="ARBA" id="ARBA00006100"/>
    </source>
</evidence>
<keyword evidence="5 9" id="KW-0479">Metal-binding</keyword>
<dbReference type="SFLD" id="SFLDG01065">
    <property type="entry name" value="anaerobic_coproporphyrinogen-I"/>
    <property type="match status" value="1"/>
</dbReference>
<dbReference type="SFLD" id="SFLDF00562">
    <property type="entry name" value="HemN-like__clustered_with_heat"/>
    <property type="match status" value="1"/>
</dbReference>
<keyword evidence="8 9" id="KW-0143">Chaperone</keyword>
<dbReference type="NCBIfam" id="TIGR00539">
    <property type="entry name" value="hemN_rel"/>
    <property type="match status" value="1"/>
</dbReference>
<dbReference type="AlphaFoldDB" id="A0A9D1LAM3"/>
<name>A0A9D1LAM3_9FIRM</name>
<dbReference type="PROSITE" id="PS51918">
    <property type="entry name" value="RADICAL_SAM"/>
    <property type="match status" value="1"/>
</dbReference>
<comment type="caution">
    <text evidence="11">The sequence shown here is derived from an EMBL/GenBank/DDBJ whole genome shotgun (WGS) entry which is preliminary data.</text>
</comment>
<keyword evidence="4 9" id="KW-0949">S-adenosyl-L-methionine</keyword>
<dbReference type="InterPro" id="IPR058240">
    <property type="entry name" value="rSAM_sf"/>
</dbReference>
<dbReference type="InterPro" id="IPR004559">
    <property type="entry name" value="HemW-like"/>
</dbReference>
<dbReference type="CDD" id="cd01335">
    <property type="entry name" value="Radical_SAM"/>
    <property type="match status" value="1"/>
</dbReference>
<accession>A0A9D1LAM3</accession>
<dbReference type="PANTHER" id="PTHR13932">
    <property type="entry name" value="COPROPORPHYRINIGEN III OXIDASE"/>
    <property type="match status" value="1"/>
</dbReference>
<dbReference type="InterPro" id="IPR006638">
    <property type="entry name" value="Elp3/MiaA/NifB-like_rSAM"/>
</dbReference>
<dbReference type="GO" id="GO:0006779">
    <property type="term" value="P:porphyrin-containing compound biosynthetic process"/>
    <property type="evidence" value="ECO:0007669"/>
    <property type="project" value="InterPro"/>
</dbReference>
<keyword evidence="3 9" id="KW-0349">Heme</keyword>
<dbReference type="SFLD" id="SFLDF00288">
    <property type="entry name" value="HemN-like__clustered_with_nucl"/>
    <property type="match status" value="1"/>
</dbReference>
<evidence type="ECO:0000259" key="10">
    <source>
        <dbReference type="PROSITE" id="PS51918"/>
    </source>
</evidence>
<evidence type="ECO:0000256" key="3">
    <source>
        <dbReference type="ARBA" id="ARBA00022617"/>
    </source>
</evidence>
<dbReference type="Pfam" id="PF04055">
    <property type="entry name" value="Radical_SAM"/>
    <property type="match status" value="1"/>
</dbReference>
<gene>
    <name evidence="11" type="primary">hemW</name>
    <name evidence="11" type="ORF">IAB02_03160</name>
</gene>
<dbReference type="SMART" id="SM00729">
    <property type="entry name" value="Elp3"/>
    <property type="match status" value="1"/>
</dbReference>
<dbReference type="Pfam" id="PF06969">
    <property type="entry name" value="HemN_C"/>
    <property type="match status" value="1"/>
</dbReference>